<accession>A0A328K0H5</accession>
<organism evidence="1 2">
    <name type="scientific">Hyphomonas pacifica</name>
    <dbReference type="NCBI Taxonomy" id="1280941"/>
    <lineage>
        <taxon>Bacteria</taxon>
        <taxon>Pseudomonadati</taxon>
        <taxon>Pseudomonadota</taxon>
        <taxon>Alphaproteobacteria</taxon>
        <taxon>Hyphomonadales</taxon>
        <taxon>Hyphomonadaceae</taxon>
        <taxon>Hyphomonas</taxon>
    </lineage>
</organism>
<protein>
    <submittedName>
        <fullName evidence="1">Uncharacterized protein</fullName>
    </submittedName>
</protein>
<accession>A0A062TUC2</accession>
<reference evidence="1 2" key="1">
    <citation type="submission" date="2013-04" db="EMBL/GenBank/DDBJ databases">
        <title>Hyphomonas sp. T24B3 Genome Sequencing.</title>
        <authorList>
            <person name="Lai Q."/>
            <person name="Shao Z."/>
        </authorList>
    </citation>
    <scope>NUCLEOTIDE SEQUENCE [LARGE SCALE GENOMIC DNA]</scope>
    <source>
        <strain evidence="1 2">T24B3</strain>
    </source>
</reference>
<keyword evidence="2" id="KW-1185">Reference proteome</keyword>
<dbReference type="OrthoDB" id="8777999at2"/>
<sequence>MPDLDRLQKLWATQPVEPFSLSPEELRQRARKFQASLRIRNITEYLAALLVVGVFGWMAFLIPQPVVKLGAGLIILGALYVSWKMHTYSGVNMAHGGDTADSLIGYHRGELVRQREALANVWRWYLLPFLPGALLFVSGVSFAPDTGLPFLLALPGFLFSLVIMGGIAFGIIWLNNRAVRQIDAEIAELDKAAEG</sequence>
<evidence type="ECO:0000313" key="2">
    <source>
        <dbReference type="Proteomes" id="UP000249123"/>
    </source>
</evidence>
<evidence type="ECO:0000313" key="1">
    <source>
        <dbReference type="EMBL" id="RAN35604.1"/>
    </source>
</evidence>
<dbReference type="EMBL" id="AWFB01000003">
    <property type="protein sequence ID" value="RAN35604.1"/>
    <property type="molecule type" value="Genomic_DNA"/>
</dbReference>
<dbReference type="STRING" id="1280941.HY2_06260"/>
<name>A0A062TUC2_9PROT</name>
<dbReference type="eggNOG" id="ENOG5033EQ7">
    <property type="taxonomic scope" value="Bacteria"/>
</dbReference>
<gene>
    <name evidence="1" type="ORF">HY3_07230</name>
</gene>
<dbReference type="Proteomes" id="UP000249123">
    <property type="component" value="Unassembled WGS sequence"/>
</dbReference>
<proteinExistence type="predicted"/>
<dbReference type="AlphaFoldDB" id="A0A062TUC2"/>
<dbReference type="RefSeq" id="WP_034829443.1">
    <property type="nucleotide sequence ID" value="NZ_AWFA01000089.1"/>
</dbReference>
<comment type="caution">
    <text evidence="1">The sequence shown here is derived from an EMBL/GenBank/DDBJ whole genome shotgun (WGS) entry which is preliminary data.</text>
</comment>